<keyword evidence="2" id="KW-1185">Reference proteome</keyword>
<sequence length="223" mass="25236">MYEQLYPCDHCGGRGTLGFSQRVVAETSASSFDYGKYGRHAGPPVIGDVMPRPAFAPQTEKLVCIYCNDCGMSTPWLPVGKDEKAAMTRCGHIWNRRLTRPRINEGDLRDLIEKELGACDSQMVINMLAANDEDWETRGPLFAMLARRLVDATVSTIDSWPIDPVLKDAARYRKLVQLAKWVDIDGERYVQFPKIPSPSEHDQCLFEDRIALAVDAMPDRDRW</sequence>
<protein>
    <submittedName>
        <fullName evidence="1">Lar family restriction alleviation protein</fullName>
    </submittedName>
</protein>
<name>A0A1I9YW39_9BURK</name>
<dbReference type="EMBL" id="CP017565">
    <property type="protein sequence ID" value="APA90418.1"/>
    <property type="molecule type" value="Genomic_DNA"/>
</dbReference>
<reference evidence="1" key="1">
    <citation type="submission" date="2016-09" db="EMBL/GenBank/DDBJ databases">
        <title>The Complete Genome of Burkholderia sprentiae wsm5005.</title>
        <authorList>
            <person name="De Meyer S."/>
            <person name="Wang P."/>
            <person name="Terpolilli J."/>
        </authorList>
    </citation>
    <scope>NUCLEOTIDE SEQUENCE [LARGE SCALE GENOMIC DNA]</scope>
    <source>
        <strain evidence="1">WSM5005</strain>
        <plasmid evidence="1">pl2WSM5005</plasmid>
    </source>
</reference>
<reference evidence="1" key="2">
    <citation type="submission" date="2021-06" db="EMBL/GenBank/DDBJ databases">
        <authorList>
            <person name="Rogers T.H."/>
            <person name="Ramsay J.P."/>
            <person name="Wang P."/>
            <person name="Terpolilli J."/>
        </authorList>
    </citation>
    <scope>NUCLEOTIDE SEQUENCE</scope>
    <source>
        <strain evidence="1">WSM5005</strain>
        <plasmid evidence="1">pl2WSM5005</plasmid>
    </source>
</reference>
<dbReference type="OrthoDB" id="9031988at2"/>
<dbReference type="AlphaFoldDB" id="A0A1I9YW39"/>
<dbReference type="Proteomes" id="UP000179860">
    <property type="component" value="Plasmid pl2WSM5005"/>
</dbReference>
<organism evidence="1 2">
    <name type="scientific">Paraburkholderia sprentiae WSM5005</name>
    <dbReference type="NCBI Taxonomy" id="754502"/>
    <lineage>
        <taxon>Bacteria</taxon>
        <taxon>Pseudomonadati</taxon>
        <taxon>Pseudomonadota</taxon>
        <taxon>Betaproteobacteria</taxon>
        <taxon>Burkholderiales</taxon>
        <taxon>Burkholderiaceae</taxon>
        <taxon>Paraburkholderia</taxon>
    </lineage>
</organism>
<geneLocation type="plasmid" evidence="1 2">
    <name>pl2WSM5005</name>
</geneLocation>
<evidence type="ECO:0000313" key="2">
    <source>
        <dbReference type="Proteomes" id="UP000179860"/>
    </source>
</evidence>
<dbReference type="Pfam" id="PF14354">
    <property type="entry name" value="Lar_restr_allev"/>
    <property type="match status" value="1"/>
</dbReference>
<dbReference type="RefSeq" id="WP_027196657.1">
    <property type="nucleotide sequence ID" value="NZ_CP017565.2"/>
</dbReference>
<gene>
    <name evidence="1" type="ORF">BJG93_33045</name>
</gene>
<accession>A0A1I9YW39</accession>
<dbReference type="KEGG" id="pspw:BJG93_33045"/>
<keyword evidence="1" id="KW-0614">Plasmid</keyword>
<evidence type="ECO:0000313" key="1">
    <source>
        <dbReference type="EMBL" id="APA90418.1"/>
    </source>
</evidence>
<proteinExistence type="predicted"/>